<dbReference type="PANTHER" id="PTHR10057:SF0">
    <property type="entry name" value="TRANSLOCATOR PROTEIN"/>
    <property type="match status" value="1"/>
</dbReference>
<comment type="subcellular location">
    <subcellularLocation>
        <location evidence="1">Membrane</location>
        <topology evidence="1">Multi-pass membrane protein</topology>
    </subcellularLocation>
</comment>
<dbReference type="EMBL" id="HBFZ01001083">
    <property type="protein sequence ID" value="CAD8987938.1"/>
    <property type="molecule type" value="Transcribed_RNA"/>
</dbReference>
<evidence type="ECO:0000256" key="2">
    <source>
        <dbReference type="ARBA" id="ARBA00007524"/>
    </source>
</evidence>
<organism evidence="7">
    <name type="scientific">Phaeocystis cordata</name>
    <dbReference type="NCBI Taxonomy" id="118079"/>
    <lineage>
        <taxon>Eukaryota</taxon>
        <taxon>Haptista</taxon>
        <taxon>Haptophyta</taxon>
        <taxon>Prymnesiophyceae</taxon>
        <taxon>Phaeocystales</taxon>
        <taxon>Phaeocystaceae</taxon>
        <taxon>Phaeocystis</taxon>
    </lineage>
</organism>
<protein>
    <submittedName>
        <fullName evidence="7">Uncharacterized protein</fullName>
    </submittedName>
</protein>
<keyword evidence="5 6" id="KW-0472">Membrane</keyword>
<sequence length="325" mass="35032">MAGSVLLATTRGGAAASGTVRVATLGGGARSCSRSRGVTASCASLSSSRRLASESSRGLGATSTAVECASARSLKLAPAGGHPRSRGRLGLAQTRALPDDVDWSAVRTYIYATVVQFGLMVATLKALDFVFPKIAWQALSKVSLFGLDSSGWPQMAKNTVVFLFFLYMSFRSRIFSPLDNSRPTVRSETSEIQQRKRPSWMPPPIAFPFIWSTIGLLRAASSLVVWQAVGGKFLVFPLLAFLGHLCIGDTWNSINNVDKEYGVATLSMGLVLSSVYFADYAYFQASQKAGLILAPSCAWISVASFLVFSIWRMNLPRMALYPKKA</sequence>
<dbReference type="GO" id="GO:0016020">
    <property type="term" value="C:membrane"/>
    <property type="evidence" value="ECO:0007669"/>
    <property type="project" value="UniProtKB-SubCell"/>
</dbReference>
<dbReference type="CDD" id="cd15904">
    <property type="entry name" value="TSPO_MBR"/>
    <property type="match status" value="1"/>
</dbReference>
<evidence type="ECO:0000256" key="1">
    <source>
        <dbReference type="ARBA" id="ARBA00004141"/>
    </source>
</evidence>
<gene>
    <name evidence="7" type="ORF">PCOR1465_LOCUS722</name>
</gene>
<keyword evidence="3 6" id="KW-0812">Transmembrane</keyword>
<evidence type="ECO:0000256" key="4">
    <source>
        <dbReference type="ARBA" id="ARBA00022989"/>
    </source>
</evidence>
<dbReference type="PANTHER" id="PTHR10057">
    <property type="entry name" value="PERIPHERAL-TYPE BENZODIAZEPINE RECEPTOR"/>
    <property type="match status" value="1"/>
</dbReference>
<dbReference type="Gene3D" id="1.20.1260.100">
    <property type="entry name" value="TspO/MBR protein"/>
    <property type="match status" value="1"/>
</dbReference>
<feature type="transmembrane region" description="Helical" evidence="6">
    <location>
        <begin position="233"/>
        <end position="251"/>
    </location>
</feature>
<reference evidence="7" key="1">
    <citation type="submission" date="2021-01" db="EMBL/GenBank/DDBJ databases">
        <authorList>
            <person name="Corre E."/>
            <person name="Pelletier E."/>
            <person name="Niang G."/>
            <person name="Scheremetjew M."/>
            <person name="Finn R."/>
            <person name="Kale V."/>
            <person name="Holt S."/>
            <person name="Cochrane G."/>
            <person name="Meng A."/>
            <person name="Brown T."/>
            <person name="Cohen L."/>
        </authorList>
    </citation>
    <scope>NUCLEOTIDE SEQUENCE</scope>
    <source>
        <strain evidence="7">RCC1383</strain>
    </source>
</reference>
<dbReference type="GO" id="GO:0033013">
    <property type="term" value="P:tetrapyrrole metabolic process"/>
    <property type="evidence" value="ECO:0007669"/>
    <property type="project" value="UniProtKB-ARBA"/>
</dbReference>
<feature type="transmembrane region" description="Helical" evidence="6">
    <location>
        <begin position="289"/>
        <end position="311"/>
    </location>
</feature>
<dbReference type="InterPro" id="IPR004307">
    <property type="entry name" value="TspO_MBR"/>
</dbReference>
<dbReference type="AlphaFoldDB" id="A0A7S1HQE6"/>
<proteinExistence type="inferred from homology"/>
<comment type="similarity">
    <text evidence="2">Belongs to the TspO/BZRP family.</text>
</comment>
<keyword evidence="4 6" id="KW-1133">Transmembrane helix</keyword>
<feature type="transmembrane region" description="Helical" evidence="6">
    <location>
        <begin position="263"/>
        <end position="283"/>
    </location>
</feature>
<evidence type="ECO:0000256" key="6">
    <source>
        <dbReference type="SAM" id="Phobius"/>
    </source>
</evidence>
<dbReference type="InterPro" id="IPR038330">
    <property type="entry name" value="TspO/MBR-related_sf"/>
</dbReference>
<evidence type="ECO:0000256" key="3">
    <source>
        <dbReference type="ARBA" id="ARBA00022692"/>
    </source>
</evidence>
<name>A0A7S1HQE6_9EUKA</name>
<accession>A0A7S1HQE6</accession>
<evidence type="ECO:0000256" key="5">
    <source>
        <dbReference type="ARBA" id="ARBA00023136"/>
    </source>
</evidence>
<dbReference type="Pfam" id="PF03073">
    <property type="entry name" value="TspO_MBR"/>
    <property type="match status" value="1"/>
</dbReference>
<evidence type="ECO:0000313" key="7">
    <source>
        <dbReference type="EMBL" id="CAD8987938.1"/>
    </source>
</evidence>